<evidence type="ECO:0000313" key="5">
    <source>
        <dbReference type="Proteomes" id="UP000054988"/>
    </source>
</evidence>
<dbReference type="GO" id="GO:0044550">
    <property type="term" value="P:secondary metabolite biosynthetic process"/>
    <property type="evidence" value="ECO:0007669"/>
    <property type="project" value="TreeGrafter"/>
</dbReference>
<keyword evidence="1" id="KW-0285">Flavoprotein</keyword>
<protein>
    <recommendedName>
        <fullName evidence="6">FAD-binding domain-containing protein</fullName>
    </recommendedName>
</protein>
<sequence length="135" mass="14381">MVDFEKHVGMGTCRPVFLDISLKMLDFEIVHLSKRRISIQSAGSGGAVIHFADGFTYKADVVTGADGIRSVTRDFAAHNVFARAGVQTDLGKDPIYFVSPGKGIVSYPIGGGTMINLVAFASNHDVPMGAELPLP</sequence>
<name>A0A0W0FMD1_MONRR</name>
<gene>
    <name evidence="4" type="ORF">WG66_9939</name>
</gene>
<dbReference type="PANTHER" id="PTHR46720:SF3">
    <property type="entry name" value="FAD-BINDING DOMAIN-CONTAINING PROTEIN-RELATED"/>
    <property type="match status" value="1"/>
</dbReference>
<keyword evidence="2" id="KW-0274">FAD</keyword>
<dbReference type="InterPro" id="IPR051104">
    <property type="entry name" value="FAD_monoxygenase"/>
</dbReference>
<dbReference type="AlphaFoldDB" id="A0A0W0FMD1"/>
<keyword evidence="3" id="KW-0560">Oxidoreductase</keyword>
<dbReference type="SUPFAM" id="SSF51905">
    <property type="entry name" value="FAD/NAD(P)-binding domain"/>
    <property type="match status" value="1"/>
</dbReference>
<dbReference type="PANTHER" id="PTHR46720">
    <property type="entry name" value="HYDROXYLASE, PUTATIVE (AFU_ORTHOLOGUE AFUA_3G01460)-RELATED"/>
    <property type="match status" value="1"/>
</dbReference>
<proteinExistence type="predicted"/>
<dbReference type="Gene3D" id="3.50.50.60">
    <property type="entry name" value="FAD/NAD(P)-binding domain"/>
    <property type="match status" value="1"/>
</dbReference>
<evidence type="ECO:0008006" key="6">
    <source>
        <dbReference type="Google" id="ProtNLM"/>
    </source>
</evidence>
<accession>A0A0W0FMD1</accession>
<evidence type="ECO:0000256" key="1">
    <source>
        <dbReference type="ARBA" id="ARBA00022630"/>
    </source>
</evidence>
<comment type="caution">
    <text evidence="4">The sequence shown here is derived from an EMBL/GenBank/DDBJ whole genome shotgun (WGS) entry which is preliminary data.</text>
</comment>
<dbReference type="EMBL" id="LATX01001846">
    <property type="protein sequence ID" value="KTB37455.1"/>
    <property type="molecule type" value="Genomic_DNA"/>
</dbReference>
<dbReference type="Proteomes" id="UP000054988">
    <property type="component" value="Unassembled WGS sequence"/>
</dbReference>
<reference evidence="4 5" key="1">
    <citation type="submission" date="2015-12" db="EMBL/GenBank/DDBJ databases">
        <title>Draft genome sequence of Moniliophthora roreri, the causal agent of frosty pod rot of cacao.</title>
        <authorList>
            <person name="Aime M.C."/>
            <person name="Diaz-Valderrama J.R."/>
            <person name="Kijpornyongpan T."/>
            <person name="Phillips-Mora W."/>
        </authorList>
    </citation>
    <scope>NUCLEOTIDE SEQUENCE [LARGE SCALE GENOMIC DNA]</scope>
    <source>
        <strain evidence="4 5">MCA 2952</strain>
    </source>
</reference>
<dbReference type="InterPro" id="IPR036188">
    <property type="entry name" value="FAD/NAD-bd_sf"/>
</dbReference>
<evidence type="ECO:0000256" key="3">
    <source>
        <dbReference type="ARBA" id="ARBA00023002"/>
    </source>
</evidence>
<dbReference type="GO" id="GO:0016491">
    <property type="term" value="F:oxidoreductase activity"/>
    <property type="evidence" value="ECO:0007669"/>
    <property type="project" value="UniProtKB-KW"/>
</dbReference>
<evidence type="ECO:0000256" key="2">
    <source>
        <dbReference type="ARBA" id="ARBA00022827"/>
    </source>
</evidence>
<organism evidence="4 5">
    <name type="scientific">Moniliophthora roreri</name>
    <name type="common">Frosty pod rot fungus</name>
    <name type="synonym">Monilia roreri</name>
    <dbReference type="NCBI Taxonomy" id="221103"/>
    <lineage>
        <taxon>Eukaryota</taxon>
        <taxon>Fungi</taxon>
        <taxon>Dikarya</taxon>
        <taxon>Basidiomycota</taxon>
        <taxon>Agaricomycotina</taxon>
        <taxon>Agaricomycetes</taxon>
        <taxon>Agaricomycetidae</taxon>
        <taxon>Agaricales</taxon>
        <taxon>Marasmiineae</taxon>
        <taxon>Marasmiaceae</taxon>
        <taxon>Moniliophthora</taxon>
    </lineage>
</organism>
<evidence type="ECO:0000313" key="4">
    <source>
        <dbReference type="EMBL" id="KTB37455.1"/>
    </source>
</evidence>